<dbReference type="Gene3D" id="1.10.1330.10">
    <property type="entry name" value="Dockerin domain"/>
    <property type="match status" value="1"/>
</dbReference>
<proteinExistence type="predicted"/>
<dbReference type="Proteomes" id="UP000178993">
    <property type="component" value="Unassembled WGS sequence"/>
</dbReference>
<feature type="region of interest" description="Disordered" evidence="1">
    <location>
        <begin position="102"/>
        <end position="129"/>
    </location>
</feature>
<dbReference type="AlphaFoldDB" id="A0A1F4Z8P7"/>
<dbReference type="InterPro" id="IPR002105">
    <property type="entry name" value="Dockerin_1_rpt"/>
</dbReference>
<reference evidence="3 4" key="1">
    <citation type="journal article" date="2016" name="Nat. Commun.">
        <title>Thousands of microbial genomes shed light on interconnected biogeochemical processes in an aquifer system.</title>
        <authorList>
            <person name="Anantharaman K."/>
            <person name="Brown C.T."/>
            <person name="Hug L.A."/>
            <person name="Sharon I."/>
            <person name="Castelle C.J."/>
            <person name="Probst A.J."/>
            <person name="Thomas B.C."/>
            <person name="Singh A."/>
            <person name="Wilkins M.J."/>
            <person name="Karaoz U."/>
            <person name="Brodie E.L."/>
            <person name="Williams K.H."/>
            <person name="Hubbard S.S."/>
            <person name="Banfield J.F."/>
        </authorList>
    </citation>
    <scope>NUCLEOTIDE SEQUENCE [LARGE SCALE GENOMIC DNA]</scope>
</reference>
<feature type="domain" description="Dockerin" evidence="2">
    <location>
        <begin position="121"/>
        <end position="179"/>
    </location>
</feature>
<dbReference type="InterPro" id="IPR036439">
    <property type="entry name" value="Dockerin_dom_sf"/>
</dbReference>
<dbReference type="GO" id="GO:0000272">
    <property type="term" value="P:polysaccharide catabolic process"/>
    <property type="evidence" value="ECO:0007669"/>
    <property type="project" value="InterPro"/>
</dbReference>
<evidence type="ECO:0000313" key="3">
    <source>
        <dbReference type="EMBL" id="OGD02729.1"/>
    </source>
</evidence>
<evidence type="ECO:0000259" key="2">
    <source>
        <dbReference type="PROSITE" id="PS51766"/>
    </source>
</evidence>
<evidence type="ECO:0000313" key="4">
    <source>
        <dbReference type="Proteomes" id="UP000178993"/>
    </source>
</evidence>
<dbReference type="GO" id="GO:0004553">
    <property type="term" value="F:hydrolase activity, hydrolyzing O-glycosyl compounds"/>
    <property type="evidence" value="ECO:0007669"/>
    <property type="project" value="InterPro"/>
</dbReference>
<organism evidence="3 4">
    <name type="scientific">Candidatus Amesbacteria bacterium RIFCSPHIGHO2_12_FULL_48_14</name>
    <dbReference type="NCBI Taxonomy" id="1797257"/>
    <lineage>
        <taxon>Bacteria</taxon>
        <taxon>Candidatus Amesiibacteriota</taxon>
    </lineage>
</organism>
<sequence length="179" mass="19585">MTRLGLYLLLAFIAANYLFTRAARYRIAAQTCMTIAQVNADPRCLYILNSKVYQKGSRTNLHRNHPCGMDVSSIIPGNHLTNFIKYLDPNYVANICSVSPSPTATPTRTPTPIRTPTPTSPSVIPGDANNDGRVNGVDYVIWNTHYGQTGSVGPAMGDFNTSGAVDGVDYVIWFVHYGQ</sequence>
<dbReference type="EMBL" id="MEXL01000022">
    <property type="protein sequence ID" value="OGD02729.1"/>
    <property type="molecule type" value="Genomic_DNA"/>
</dbReference>
<protein>
    <recommendedName>
        <fullName evidence="2">Dockerin domain-containing protein</fullName>
    </recommendedName>
</protein>
<gene>
    <name evidence="3" type="ORF">A3E17_02885</name>
</gene>
<name>A0A1F4Z8P7_9BACT</name>
<dbReference type="SUPFAM" id="SSF63446">
    <property type="entry name" value="Type I dockerin domain"/>
    <property type="match status" value="1"/>
</dbReference>
<accession>A0A1F4Z8P7</accession>
<feature type="compositionally biased region" description="Low complexity" evidence="1">
    <location>
        <begin position="102"/>
        <end position="112"/>
    </location>
</feature>
<dbReference type="PROSITE" id="PS51766">
    <property type="entry name" value="DOCKERIN"/>
    <property type="match status" value="1"/>
</dbReference>
<evidence type="ECO:0000256" key="1">
    <source>
        <dbReference type="SAM" id="MobiDB-lite"/>
    </source>
</evidence>
<comment type="caution">
    <text evidence="3">The sequence shown here is derived from an EMBL/GenBank/DDBJ whole genome shotgun (WGS) entry which is preliminary data.</text>
</comment>
<dbReference type="InterPro" id="IPR016134">
    <property type="entry name" value="Dockerin_dom"/>
</dbReference>
<dbReference type="Pfam" id="PF00404">
    <property type="entry name" value="Dockerin_1"/>
    <property type="match status" value="1"/>
</dbReference>